<name>A0A4Y8W9J3_9VIBR</name>
<sequence length="416" mass="47219">MNLGLKLKGILLFLLLAGSVQARECDNSLIPKENHVVDKGTFMVTLVDGHARVSSYLPSGAVVKLLGKQTIYYKKRQGRPPIPQCYYQVNTNLGKSGYVLQETLYSASMYSGEYVFPRTEIEIYKRANLEQVTDYRSQGTTSRNAIFMSSTNPKVNEKLKVIGMDPNQDFYIVTAEFLGENVKGFVFADDIDRGMAAVVDPRNVDFVDRQVKQVSSDLKQIFKTLLSEKVYDEMSDYLDGFGQGAILEMCKIPLSVTPSAELRASAWWLNSSIKVEGKMMIKPENRSFSHESYAIIRGNEHYDIEFMKSLSCDTESMLYPVILKIKQGALELRRENFSKLGPIYRTKQDPVGEKQYETMLTIKSYGDWYSVYSHLDDNLSDWKAVFGDSYDILLDILIDSISYFPPSEKRIASKTS</sequence>
<dbReference type="OrthoDB" id="4762412at2"/>
<dbReference type="EMBL" id="SATR01000054">
    <property type="protein sequence ID" value="TFH89610.1"/>
    <property type="molecule type" value="Genomic_DNA"/>
</dbReference>
<evidence type="ECO:0008006" key="4">
    <source>
        <dbReference type="Google" id="ProtNLM"/>
    </source>
</evidence>
<dbReference type="Proteomes" id="UP000297753">
    <property type="component" value="Unassembled WGS sequence"/>
</dbReference>
<feature type="chain" id="PRO_5021297448" description="SH3 domain-containing protein" evidence="1">
    <location>
        <begin position="23"/>
        <end position="416"/>
    </location>
</feature>
<evidence type="ECO:0000313" key="2">
    <source>
        <dbReference type="EMBL" id="TFH89610.1"/>
    </source>
</evidence>
<comment type="caution">
    <text evidence="2">The sequence shown here is derived from an EMBL/GenBank/DDBJ whole genome shotgun (WGS) entry which is preliminary data.</text>
</comment>
<dbReference type="AlphaFoldDB" id="A0A4Y8W9J3"/>
<organism evidence="2 3">
    <name type="scientific">Vibrio ouci</name>
    <dbReference type="NCBI Taxonomy" id="2499078"/>
    <lineage>
        <taxon>Bacteria</taxon>
        <taxon>Pseudomonadati</taxon>
        <taxon>Pseudomonadota</taxon>
        <taxon>Gammaproteobacteria</taxon>
        <taxon>Vibrionales</taxon>
        <taxon>Vibrionaceae</taxon>
        <taxon>Vibrio</taxon>
    </lineage>
</organism>
<evidence type="ECO:0000313" key="3">
    <source>
        <dbReference type="Proteomes" id="UP000297753"/>
    </source>
</evidence>
<proteinExistence type="predicted"/>
<keyword evidence="1" id="KW-0732">Signal</keyword>
<dbReference type="RefSeq" id="WP_134837246.1">
    <property type="nucleotide sequence ID" value="NZ_SATR01000054.1"/>
</dbReference>
<evidence type="ECO:0000256" key="1">
    <source>
        <dbReference type="SAM" id="SignalP"/>
    </source>
</evidence>
<keyword evidence="3" id="KW-1185">Reference proteome</keyword>
<protein>
    <recommendedName>
        <fullName evidence="4">SH3 domain-containing protein</fullName>
    </recommendedName>
</protein>
<reference evidence="2 3" key="1">
    <citation type="submission" date="2019-01" db="EMBL/GenBank/DDBJ databases">
        <title>Vibrio BEI176 sp. nov, a marine bacterium isolated from China: eastern marignal seas.</title>
        <authorList>
            <person name="Li B."/>
        </authorList>
    </citation>
    <scope>NUCLEOTIDE SEQUENCE [LARGE SCALE GENOMIC DNA]</scope>
    <source>
        <strain evidence="2 3">BEI176</strain>
    </source>
</reference>
<feature type="signal peptide" evidence="1">
    <location>
        <begin position="1"/>
        <end position="22"/>
    </location>
</feature>
<gene>
    <name evidence="2" type="ORF">ELS82_21255</name>
</gene>
<accession>A0A4Y8W9J3</accession>